<dbReference type="InterPro" id="IPR016945">
    <property type="entry name" value="UCP030092"/>
</dbReference>
<feature type="transmembrane region" description="Helical" evidence="1">
    <location>
        <begin position="6"/>
        <end position="26"/>
    </location>
</feature>
<accession>A0A3D8PSG8</accession>
<proteinExistence type="predicted"/>
<feature type="transmembrane region" description="Helical" evidence="1">
    <location>
        <begin position="103"/>
        <end position="122"/>
    </location>
</feature>
<keyword evidence="3" id="KW-1185">Reference proteome</keyword>
<gene>
    <name evidence="2" type="ORF">CWR45_11415</name>
</gene>
<evidence type="ECO:0000313" key="3">
    <source>
        <dbReference type="Proteomes" id="UP000256520"/>
    </source>
</evidence>
<reference evidence="3" key="1">
    <citation type="submission" date="2017-11" db="EMBL/GenBank/DDBJ databases">
        <authorList>
            <person name="Zhu W."/>
        </authorList>
    </citation>
    <scope>NUCLEOTIDE SEQUENCE [LARGE SCALE GENOMIC DNA]</scope>
    <source>
        <strain evidence="3">CAU 1051</strain>
    </source>
</reference>
<name>A0A3D8PSG8_9BACI</name>
<evidence type="ECO:0000313" key="2">
    <source>
        <dbReference type="EMBL" id="RDW17935.1"/>
    </source>
</evidence>
<dbReference type="EMBL" id="PIOD01000011">
    <property type="protein sequence ID" value="RDW17935.1"/>
    <property type="molecule type" value="Genomic_DNA"/>
</dbReference>
<dbReference type="AlphaFoldDB" id="A0A3D8PSG8"/>
<dbReference type="RefSeq" id="WP_115750000.1">
    <property type="nucleotide sequence ID" value="NZ_PIOD01000011.1"/>
</dbReference>
<feature type="transmembrane region" description="Helical" evidence="1">
    <location>
        <begin position="38"/>
        <end position="57"/>
    </location>
</feature>
<dbReference type="OrthoDB" id="2353183at2"/>
<keyword evidence="1" id="KW-0472">Membrane</keyword>
<sequence>MVDVIIYIIAFLMTVPMFLTTVIYFLSIKFHQPVWKAVHAAVNWSTIFYIMAVILILDMTFDLHVIGIVLVFFLLLLGLFIYLQWKFNTEVKVTKAFKLVWRICFLLFLILYICLVIIGIIIEFM</sequence>
<protein>
    <submittedName>
        <fullName evidence="2">DUF3397 domain-containing protein</fullName>
    </submittedName>
</protein>
<dbReference type="InterPro" id="IPR024515">
    <property type="entry name" value="DUF3397"/>
</dbReference>
<dbReference type="Proteomes" id="UP000256520">
    <property type="component" value="Unassembled WGS sequence"/>
</dbReference>
<keyword evidence="1" id="KW-0812">Transmembrane</keyword>
<evidence type="ECO:0000256" key="1">
    <source>
        <dbReference type="SAM" id="Phobius"/>
    </source>
</evidence>
<feature type="transmembrane region" description="Helical" evidence="1">
    <location>
        <begin position="63"/>
        <end position="83"/>
    </location>
</feature>
<comment type="caution">
    <text evidence="2">The sequence shown here is derived from an EMBL/GenBank/DDBJ whole genome shotgun (WGS) entry which is preliminary data.</text>
</comment>
<organism evidence="2 3">
    <name type="scientific">Oceanobacillus chungangensis</name>
    <dbReference type="NCBI Taxonomy" id="1229152"/>
    <lineage>
        <taxon>Bacteria</taxon>
        <taxon>Bacillati</taxon>
        <taxon>Bacillota</taxon>
        <taxon>Bacilli</taxon>
        <taxon>Bacillales</taxon>
        <taxon>Bacillaceae</taxon>
        <taxon>Oceanobacillus</taxon>
    </lineage>
</organism>
<keyword evidence="1" id="KW-1133">Transmembrane helix</keyword>
<dbReference type="PIRSF" id="PIRSF030092">
    <property type="entry name" value="UCP030092"/>
    <property type="match status" value="1"/>
</dbReference>
<dbReference type="Pfam" id="PF11877">
    <property type="entry name" value="DUF3397"/>
    <property type="match status" value="1"/>
</dbReference>